<gene>
    <name evidence="3" type="ordered locus">Sros_6891</name>
</gene>
<reference evidence="3 4" key="1">
    <citation type="journal article" date="2010" name="Stand. Genomic Sci.">
        <title>Complete genome sequence of Streptosporangium roseum type strain (NI 9100).</title>
        <authorList>
            <person name="Nolan M."/>
            <person name="Sikorski J."/>
            <person name="Jando M."/>
            <person name="Lucas S."/>
            <person name="Lapidus A."/>
            <person name="Glavina Del Rio T."/>
            <person name="Chen F."/>
            <person name="Tice H."/>
            <person name="Pitluck S."/>
            <person name="Cheng J.F."/>
            <person name="Chertkov O."/>
            <person name="Sims D."/>
            <person name="Meincke L."/>
            <person name="Brettin T."/>
            <person name="Han C."/>
            <person name="Detter J.C."/>
            <person name="Bruce D."/>
            <person name="Goodwin L."/>
            <person name="Land M."/>
            <person name="Hauser L."/>
            <person name="Chang Y.J."/>
            <person name="Jeffries C.D."/>
            <person name="Ivanova N."/>
            <person name="Mavromatis K."/>
            <person name="Mikhailova N."/>
            <person name="Chen A."/>
            <person name="Palaniappan K."/>
            <person name="Chain P."/>
            <person name="Rohde M."/>
            <person name="Goker M."/>
            <person name="Bristow J."/>
            <person name="Eisen J.A."/>
            <person name="Markowitz V."/>
            <person name="Hugenholtz P."/>
            <person name="Kyrpides N.C."/>
            <person name="Klenk H.P."/>
        </authorList>
    </citation>
    <scope>NUCLEOTIDE SEQUENCE [LARGE SCALE GENOMIC DNA]</scope>
    <source>
        <strain evidence="4">ATCC 12428 / DSM 43021 / JCM 3005 / NI 9100</strain>
    </source>
</reference>
<evidence type="ECO:0000256" key="2">
    <source>
        <dbReference type="SAM" id="MobiDB-lite"/>
    </source>
</evidence>
<dbReference type="AlphaFoldDB" id="D2B769"/>
<feature type="region of interest" description="Disordered" evidence="2">
    <location>
        <begin position="48"/>
        <end position="67"/>
    </location>
</feature>
<dbReference type="Gene3D" id="2.40.260.10">
    <property type="entry name" value="Sortase"/>
    <property type="match status" value="1"/>
</dbReference>
<dbReference type="KEGG" id="sro:Sros_6891"/>
<evidence type="ECO:0000313" key="4">
    <source>
        <dbReference type="Proteomes" id="UP000002029"/>
    </source>
</evidence>
<keyword evidence="1" id="KW-0378">Hydrolase</keyword>
<dbReference type="GO" id="GO:0016787">
    <property type="term" value="F:hydrolase activity"/>
    <property type="evidence" value="ECO:0007669"/>
    <property type="project" value="UniProtKB-KW"/>
</dbReference>
<name>D2B769_STRRD</name>
<evidence type="ECO:0000256" key="1">
    <source>
        <dbReference type="ARBA" id="ARBA00022801"/>
    </source>
</evidence>
<dbReference type="NCBIfam" id="NF033748">
    <property type="entry name" value="class_F_sortase"/>
    <property type="match status" value="1"/>
</dbReference>
<accession>D2B769</accession>
<evidence type="ECO:0008006" key="5">
    <source>
        <dbReference type="Google" id="ProtNLM"/>
    </source>
</evidence>
<feature type="compositionally biased region" description="Low complexity" evidence="2">
    <location>
        <begin position="48"/>
        <end position="62"/>
    </location>
</feature>
<dbReference type="HOGENOM" id="CLU_062592_5_2_11"/>
<dbReference type="Pfam" id="PF04203">
    <property type="entry name" value="Sortase"/>
    <property type="match status" value="1"/>
</dbReference>
<organism evidence="3 4">
    <name type="scientific">Streptosporangium roseum (strain ATCC 12428 / DSM 43021 / JCM 3005 / KCTC 9067 / NCIMB 10171 / NRRL 2505 / NI 9100)</name>
    <dbReference type="NCBI Taxonomy" id="479432"/>
    <lineage>
        <taxon>Bacteria</taxon>
        <taxon>Bacillati</taxon>
        <taxon>Actinomycetota</taxon>
        <taxon>Actinomycetes</taxon>
        <taxon>Streptosporangiales</taxon>
        <taxon>Streptosporangiaceae</taxon>
        <taxon>Streptosporangium</taxon>
    </lineage>
</organism>
<protein>
    <recommendedName>
        <fullName evidence="5">Class F sortase</fullName>
    </recommendedName>
</protein>
<sequence length="235" mass="24249">MAELRTVTALGALGALGMGAVLVLAGCRVVGGEEADPALVRALPITAPAAPRPGATTAPAARGKGGWPRALPRLPGASGPVALVVPRAEVNAPVTPIESGVDGALEPPSLDQADLAGWDRLGPAPGEPGSAVVVGHLDTRTGPAVFAGLSRVRKGDAVVVTREDGTAVVFRVSAIERVRKSAFPVKKVYRSLPHPTIRLVTCGGAYDVERHSYDDNLIVYGDLAGWYRLSDFSRA</sequence>
<dbReference type="CDD" id="cd05829">
    <property type="entry name" value="Sortase_F"/>
    <property type="match status" value="1"/>
</dbReference>
<dbReference type="InterPro" id="IPR042001">
    <property type="entry name" value="Sortase_F"/>
</dbReference>
<dbReference type="OrthoDB" id="525039at2"/>
<keyword evidence="4" id="KW-1185">Reference proteome</keyword>
<dbReference type="STRING" id="479432.Sros_6891"/>
<dbReference type="EMBL" id="CP001814">
    <property type="protein sequence ID" value="ACZ89594.1"/>
    <property type="molecule type" value="Genomic_DNA"/>
</dbReference>
<dbReference type="SUPFAM" id="SSF63817">
    <property type="entry name" value="Sortase"/>
    <property type="match status" value="1"/>
</dbReference>
<dbReference type="RefSeq" id="WP_012893325.1">
    <property type="nucleotide sequence ID" value="NC_013595.1"/>
</dbReference>
<evidence type="ECO:0000313" key="3">
    <source>
        <dbReference type="EMBL" id="ACZ89594.1"/>
    </source>
</evidence>
<dbReference type="InterPro" id="IPR005754">
    <property type="entry name" value="Sortase"/>
</dbReference>
<dbReference type="eggNOG" id="COG3764">
    <property type="taxonomic scope" value="Bacteria"/>
</dbReference>
<dbReference type="InterPro" id="IPR023365">
    <property type="entry name" value="Sortase_dom-sf"/>
</dbReference>
<proteinExistence type="predicted"/>
<dbReference type="Proteomes" id="UP000002029">
    <property type="component" value="Chromosome"/>
</dbReference>
<dbReference type="PROSITE" id="PS51257">
    <property type="entry name" value="PROKAR_LIPOPROTEIN"/>
    <property type="match status" value="1"/>
</dbReference>